<dbReference type="SUPFAM" id="SSF50341">
    <property type="entry name" value="CheW-like"/>
    <property type="match status" value="1"/>
</dbReference>
<gene>
    <name evidence="2" type="ORF">DCCM_3109</name>
</gene>
<dbReference type="GO" id="GO:0006935">
    <property type="term" value="P:chemotaxis"/>
    <property type="evidence" value="ECO:0007669"/>
    <property type="project" value="InterPro"/>
</dbReference>
<accession>A0A2L2XCM7</accession>
<keyword evidence="3" id="KW-1185">Reference proteome</keyword>
<reference evidence="3" key="1">
    <citation type="submission" date="2018-02" db="EMBL/GenBank/DDBJ databases">
        <title>Genome sequence of Desulfocucumis palustris strain NAW-5.</title>
        <authorList>
            <person name="Watanabe M."/>
            <person name="Kojima H."/>
            <person name="Fukui M."/>
        </authorList>
    </citation>
    <scope>NUCLEOTIDE SEQUENCE [LARGE SCALE GENOMIC DNA]</scope>
    <source>
        <strain evidence="3">NAW-5</strain>
    </source>
</reference>
<dbReference type="Pfam" id="PF01584">
    <property type="entry name" value="CheW"/>
    <property type="match status" value="1"/>
</dbReference>
<proteinExistence type="predicted"/>
<organism evidence="2 3">
    <name type="scientific">Desulfocucumis palustris</name>
    <dbReference type="NCBI Taxonomy" id="1898651"/>
    <lineage>
        <taxon>Bacteria</taxon>
        <taxon>Bacillati</taxon>
        <taxon>Bacillota</taxon>
        <taxon>Clostridia</taxon>
        <taxon>Eubacteriales</taxon>
        <taxon>Desulfocucumaceae</taxon>
        <taxon>Desulfocucumis</taxon>
    </lineage>
</organism>
<name>A0A2L2XCM7_9FIRM</name>
<evidence type="ECO:0000313" key="2">
    <source>
        <dbReference type="EMBL" id="GBF33998.1"/>
    </source>
</evidence>
<sequence>MTEKQVVVFELSGVSYGIDILQVVEIIRLIEITPVTAGDSFIEGIINLRGRVIPVINLARKLALPDKKKDNETKIIVVEFNDSRIGLIVNRVLEVGKYTGNDMESAAFTGPETGFIDGVVKKESRLWLLLNLSWIAKMENKIFKEVNSNVIEH</sequence>
<dbReference type="InterPro" id="IPR002545">
    <property type="entry name" value="CheW-lke_dom"/>
</dbReference>
<evidence type="ECO:0000313" key="3">
    <source>
        <dbReference type="Proteomes" id="UP000239549"/>
    </source>
</evidence>
<dbReference type="SMART" id="SM00260">
    <property type="entry name" value="CheW"/>
    <property type="match status" value="1"/>
</dbReference>
<dbReference type="Proteomes" id="UP000239549">
    <property type="component" value="Unassembled WGS sequence"/>
</dbReference>
<dbReference type="Gene3D" id="2.40.50.180">
    <property type="entry name" value="CheA-289, Domain 4"/>
    <property type="match status" value="1"/>
</dbReference>
<dbReference type="PANTHER" id="PTHR22617:SF23">
    <property type="entry name" value="CHEMOTAXIS PROTEIN CHEW"/>
    <property type="match status" value="1"/>
</dbReference>
<evidence type="ECO:0000259" key="1">
    <source>
        <dbReference type="PROSITE" id="PS50851"/>
    </source>
</evidence>
<dbReference type="EMBL" id="BFAV01000125">
    <property type="protein sequence ID" value="GBF33998.1"/>
    <property type="molecule type" value="Genomic_DNA"/>
</dbReference>
<dbReference type="OrthoDB" id="9794382at2"/>
<dbReference type="PROSITE" id="PS50851">
    <property type="entry name" value="CHEW"/>
    <property type="match status" value="1"/>
</dbReference>
<dbReference type="GO" id="GO:0005829">
    <property type="term" value="C:cytosol"/>
    <property type="evidence" value="ECO:0007669"/>
    <property type="project" value="TreeGrafter"/>
</dbReference>
<protein>
    <submittedName>
        <fullName evidence="2">CheA protein</fullName>
    </submittedName>
</protein>
<comment type="caution">
    <text evidence="2">The sequence shown here is derived from an EMBL/GenBank/DDBJ whole genome shotgun (WGS) entry which is preliminary data.</text>
</comment>
<dbReference type="GO" id="GO:0007165">
    <property type="term" value="P:signal transduction"/>
    <property type="evidence" value="ECO:0007669"/>
    <property type="project" value="InterPro"/>
</dbReference>
<dbReference type="Gene3D" id="2.30.30.40">
    <property type="entry name" value="SH3 Domains"/>
    <property type="match status" value="1"/>
</dbReference>
<dbReference type="AlphaFoldDB" id="A0A2L2XCM7"/>
<dbReference type="RefSeq" id="WP_104372312.1">
    <property type="nucleotide sequence ID" value="NZ_BFAV01000125.1"/>
</dbReference>
<feature type="domain" description="CheW-like" evidence="1">
    <location>
        <begin position="3"/>
        <end position="141"/>
    </location>
</feature>
<dbReference type="InterPro" id="IPR036061">
    <property type="entry name" value="CheW-like_dom_sf"/>
</dbReference>
<dbReference type="PANTHER" id="PTHR22617">
    <property type="entry name" value="CHEMOTAXIS SENSOR HISTIDINE KINASE-RELATED"/>
    <property type="match status" value="1"/>
</dbReference>
<dbReference type="InterPro" id="IPR039315">
    <property type="entry name" value="CheW"/>
</dbReference>